<dbReference type="Gene3D" id="1.25.40.20">
    <property type="entry name" value="Ankyrin repeat-containing domain"/>
    <property type="match status" value="2"/>
</dbReference>
<evidence type="ECO:0000313" key="6">
    <source>
        <dbReference type="EMBL" id="EDW51108.1"/>
    </source>
</evidence>
<dbReference type="SMART" id="SM00248">
    <property type="entry name" value="ANK"/>
    <property type="match status" value="7"/>
</dbReference>
<dbReference type="PANTHER" id="PTHR24174">
    <property type="entry name" value="ANKYRIN REPEAT AND STERILE ALPHA MOTIF DOMAIN-CONTAINING PROTEIN 1"/>
    <property type="match status" value="1"/>
</dbReference>
<proteinExistence type="predicted"/>
<dbReference type="CDD" id="cd01274">
    <property type="entry name" value="PTB_Anks"/>
    <property type="match status" value="1"/>
</dbReference>
<dbReference type="PANTHER" id="PTHR24174:SF1">
    <property type="entry name" value="IP14385P"/>
    <property type="match status" value="1"/>
</dbReference>
<dbReference type="Gene3D" id="2.30.29.30">
    <property type="entry name" value="Pleckstrin-homology domain (PH domain)/Phosphotyrosine-binding domain (PTB)"/>
    <property type="match status" value="1"/>
</dbReference>
<dbReference type="InterPro" id="IPR036770">
    <property type="entry name" value="Ankyrin_rpt-contain_sf"/>
</dbReference>
<dbReference type="InterPro" id="IPR033635">
    <property type="entry name" value="ANKS1/Caskin"/>
</dbReference>
<evidence type="ECO:0000259" key="5">
    <source>
        <dbReference type="PROSITE" id="PS01179"/>
    </source>
</evidence>
<dbReference type="SMR" id="B4IJB7"/>
<feature type="domain" description="PID" evidence="5">
    <location>
        <begin position="661"/>
        <end position="779"/>
    </location>
</feature>
<dbReference type="InterPro" id="IPR006020">
    <property type="entry name" value="PTB/PI_dom"/>
</dbReference>
<sequence>MGKDQHLLEASRGGDIRTVDKLLEHSSKRHGPLSSFRRSPSINCQDMNGYTSLHHACLNGHSNIVRLLLSHNALLDVPDIRGSTPLFLAAWAGHQDIVKMLLMHSPAGANPNAQTIENETPLHSGAQHGHNAVVAILLSYGADPAIRNNSFQTALDLAAQFGRLQVVQTLIRVYPDLILPYKRLEEDDEELLGCSPIKHIFTHTCLHLASRNGHKKVVETLLAAGVDVNILTNAGSALHEAALCGKKSVVVTLLKAGIYVHATDGNGRTALDILSDYPPHVTYDIVGAINEFTQAAREHQKPLVVENGTQSLPKRLYEKNSQRKKVPPRQRNYKPVHKQPMRPRCRTDSDISNGSVHSRSYEYINLLRNGSHSDDNSASTSSNSAVRQQAVATYVEMKLATPPVPKPRTRINGEYNDYANLVPIEEGSCVAAVDNNNNSNSNGTKLRLVRHSPTPDYPPPTVTEAERTILNFMQPATLRKNSLLEPAESPRTTNSVSSDQVEEYVADIPFAGLFKGSTLNLSSDVVDGIGAVPGDREFLQSPSMVRSAHVQNHRRSLSKQRYSALGEDFSASRVWAEIDTIFENIGNEVSTVEQEVEELVEDPASLSLADSRQSLHIRDPAELLLGRKPSAASSNWCHSPYTLIYGEIRYSLILGQRVIRKLQGTLSTRKSIQKLKIDENLKSAASYLKAANHQTRLNVDIAVSCVGVKFIDHEKKTAICCHDIENINCVSQDSEDLRYFAYITKEQDLHYCHVFMVDSLELAKEIIMTLGQAFEVAYQLALSRQGTSLNEEC</sequence>
<dbReference type="PROSITE" id="PS50088">
    <property type="entry name" value="ANK_REPEAT"/>
    <property type="match status" value="5"/>
</dbReference>
<dbReference type="EMBL" id="CH480848">
    <property type="protein sequence ID" value="EDW51108.1"/>
    <property type="molecule type" value="Genomic_DNA"/>
</dbReference>
<dbReference type="Proteomes" id="UP000001292">
    <property type="component" value="Unassembled WGS sequence"/>
</dbReference>
<dbReference type="SUPFAM" id="SSF50729">
    <property type="entry name" value="PH domain-like"/>
    <property type="match status" value="1"/>
</dbReference>
<feature type="region of interest" description="Disordered" evidence="4">
    <location>
        <begin position="301"/>
        <end position="354"/>
    </location>
</feature>
<dbReference type="PROSITE" id="PS50297">
    <property type="entry name" value="ANK_REP_REGION"/>
    <property type="match status" value="4"/>
</dbReference>
<feature type="repeat" description="ANK" evidence="3">
    <location>
        <begin position="201"/>
        <end position="233"/>
    </location>
</feature>
<accession>B4IJB7</accession>
<evidence type="ECO:0000256" key="1">
    <source>
        <dbReference type="ARBA" id="ARBA00022737"/>
    </source>
</evidence>
<dbReference type="InterPro" id="IPR002110">
    <property type="entry name" value="Ankyrin_rpt"/>
</dbReference>
<feature type="repeat" description="ANK" evidence="3">
    <location>
        <begin position="48"/>
        <end position="80"/>
    </location>
</feature>
<dbReference type="PhylomeDB" id="B4IJB7"/>
<keyword evidence="2 3" id="KW-0040">ANK repeat</keyword>
<keyword evidence="1" id="KW-0677">Repeat</keyword>
<dbReference type="Pfam" id="PF00640">
    <property type="entry name" value="PID"/>
    <property type="match status" value="1"/>
</dbReference>
<dbReference type="SUPFAM" id="SSF48403">
    <property type="entry name" value="Ankyrin repeat"/>
    <property type="match status" value="1"/>
</dbReference>
<dbReference type="GO" id="GO:0005829">
    <property type="term" value="C:cytosol"/>
    <property type="evidence" value="ECO:0007669"/>
    <property type="project" value="TreeGrafter"/>
</dbReference>
<evidence type="ECO:0000256" key="2">
    <source>
        <dbReference type="ARBA" id="ARBA00023043"/>
    </source>
</evidence>
<feature type="repeat" description="ANK" evidence="3">
    <location>
        <begin position="233"/>
        <end position="265"/>
    </location>
</feature>
<dbReference type="Pfam" id="PF13637">
    <property type="entry name" value="Ank_4"/>
    <property type="match status" value="1"/>
</dbReference>
<evidence type="ECO:0000256" key="4">
    <source>
        <dbReference type="SAM" id="MobiDB-lite"/>
    </source>
</evidence>
<feature type="repeat" description="ANK" evidence="3">
    <location>
        <begin position="117"/>
        <end position="149"/>
    </location>
</feature>
<evidence type="ECO:0000256" key="3">
    <source>
        <dbReference type="PROSITE-ProRule" id="PRU00023"/>
    </source>
</evidence>
<dbReference type="InterPro" id="IPR011993">
    <property type="entry name" value="PH-like_dom_sf"/>
</dbReference>
<dbReference type="PROSITE" id="PS01179">
    <property type="entry name" value="PID"/>
    <property type="match status" value="1"/>
</dbReference>
<dbReference type="STRING" id="7238.B4IJB7"/>
<feature type="repeat" description="ANK" evidence="3">
    <location>
        <begin position="81"/>
        <end position="102"/>
    </location>
</feature>
<dbReference type="PRINTS" id="PR01415">
    <property type="entry name" value="ANKYRIN"/>
</dbReference>
<dbReference type="SMART" id="SM00462">
    <property type="entry name" value="PTB"/>
    <property type="match status" value="1"/>
</dbReference>
<name>B4IJB7_DROSE</name>
<gene>
    <name evidence="6" type="primary">Dsec\GM17770</name>
    <name evidence="6" type="ORF">Dsec_GM17770</name>
</gene>
<keyword evidence="7" id="KW-1185">Reference proteome</keyword>
<reference evidence="6 7" key="1">
    <citation type="journal article" date="2007" name="Nature">
        <title>Evolution of genes and genomes on the Drosophila phylogeny.</title>
        <authorList>
            <consortium name="Drosophila 12 Genomes Consortium"/>
            <person name="Clark A.G."/>
            <person name="Eisen M.B."/>
            <person name="Smith D.R."/>
            <person name="Bergman C.M."/>
            <person name="Oliver B."/>
            <person name="Markow T.A."/>
            <person name="Kaufman T.C."/>
            <person name="Kellis M."/>
            <person name="Gelbart W."/>
            <person name="Iyer V.N."/>
            <person name="Pollard D.A."/>
            <person name="Sackton T.B."/>
            <person name="Larracuente A.M."/>
            <person name="Singh N.D."/>
            <person name="Abad J.P."/>
            <person name="Abt D.N."/>
            <person name="Adryan B."/>
            <person name="Aguade M."/>
            <person name="Akashi H."/>
            <person name="Anderson W.W."/>
            <person name="Aquadro C.F."/>
            <person name="Ardell D.H."/>
            <person name="Arguello R."/>
            <person name="Artieri C.G."/>
            <person name="Barbash D.A."/>
            <person name="Barker D."/>
            <person name="Barsanti P."/>
            <person name="Batterham P."/>
            <person name="Batzoglou S."/>
            <person name="Begun D."/>
            <person name="Bhutkar A."/>
            <person name="Blanco E."/>
            <person name="Bosak S.A."/>
            <person name="Bradley R.K."/>
            <person name="Brand A.D."/>
            <person name="Brent M.R."/>
            <person name="Brooks A.N."/>
            <person name="Brown R.H."/>
            <person name="Butlin R.K."/>
            <person name="Caggese C."/>
            <person name="Calvi B.R."/>
            <person name="Bernardo de Carvalho A."/>
            <person name="Caspi A."/>
            <person name="Castrezana S."/>
            <person name="Celniker S.E."/>
            <person name="Chang J.L."/>
            <person name="Chapple C."/>
            <person name="Chatterji S."/>
            <person name="Chinwalla A."/>
            <person name="Civetta A."/>
            <person name="Clifton S.W."/>
            <person name="Comeron J.M."/>
            <person name="Costello J.C."/>
            <person name="Coyne J.A."/>
            <person name="Daub J."/>
            <person name="David R.G."/>
            <person name="Delcher A.L."/>
            <person name="Delehaunty K."/>
            <person name="Do C.B."/>
            <person name="Ebling H."/>
            <person name="Edwards K."/>
            <person name="Eickbush T."/>
            <person name="Evans J.D."/>
            <person name="Filipski A."/>
            <person name="Findeiss S."/>
            <person name="Freyhult E."/>
            <person name="Fulton L."/>
            <person name="Fulton R."/>
            <person name="Garcia A.C."/>
            <person name="Gardiner A."/>
            <person name="Garfield D.A."/>
            <person name="Garvin B.E."/>
            <person name="Gibson G."/>
            <person name="Gilbert D."/>
            <person name="Gnerre S."/>
            <person name="Godfrey J."/>
            <person name="Good R."/>
            <person name="Gotea V."/>
            <person name="Gravely B."/>
            <person name="Greenberg A.J."/>
            <person name="Griffiths-Jones S."/>
            <person name="Gross S."/>
            <person name="Guigo R."/>
            <person name="Gustafson E.A."/>
            <person name="Haerty W."/>
            <person name="Hahn M.W."/>
            <person name="Halligan D.L."/>
            <person name="Halpern A.L."/>
            <person name="Halter G.M."/>
            <person name="Han M.V."/>
            <person name="Heger A."/>
            <person name="Hillier L."/>
            <person name="Hinrichs A.S."/>
            <person name="Holmes I."/>
            <person name="Hoskins R.A."/>
            <person name="Hubisz M.J."/>
            <person name="Hultmark D."/>
            <person name="Huntley M.A."/>
            <person name="Jaffe D.B."/>
            <person name="Jagadeeshan S."/>
            <person name="Jeck W.R."/>
            <person name="Johnson J."/>
            <person name="Jones C.D."/>
            <person name="Jordan W.C."/>
            <person name="Karpen G.H."/>
            <person name="Kataoka E."/>
            <person name="Keightley P.D."/>
            <person name="Kheradpour P."/>
            <person name="Kirkness E.F."/>
            <person name="Koerich L.B."/>
            <person name="Kristiansen K."/>
            <person name="Kudrna D."/>
            <person name="Kulathinal R.J."/>
            <person name="Kumar S."/>
            <person name="Kwok R."/>
            <person name="Lander E."/>
            <person name="Langley C.H."/>
            <person name="Lapoint R."/>
            <person name="Lazzaro B.P."/>
            <person name="Lee S.J."/>
            <person name="Levesque L."/>
            <person name="Li R."/>
            <person name="Lin C.F."/>
            <person name="Lin M.F."/>
            <person name="Lindblad-Toh K."/>
            <person name="Llopart A."/>
            <person name="Long M."/>
            <person name="Low L."/>
            <person name="Lozovsky E."/>
            <person name="Lu J."/>
            <person name="Luo M."/>
            <person name="Machado C.A."/>
            <person name="Makalowski W."/>
            <person name="Marzo M."/>
            <person name="Matsuda M."/>
            <person name="Matzkin L."/>
            <person name="McAllister B."/>
            <person name="McBride C.S."/>
            <person name="McKernan B."/>
            <person name="McKernan K."/>
            <person name="Mendez-Lago M."/>
            <person name="Minx P."/>
            <person name="Mollenhauer M.U."/>
            <person name="Montooth K."/>
            <person name="Mount S.M."/>
            <person name="Mu X."/>
            <person name="Myers E."/>
            <person name="Negre B."/>
            <person name="Newfeld S."/>
            <person name="Nielsen R."/>
            <person name="Noor M.A."/>
            <person name="O'Grady P."/>
            <person name="Pachter L."/>
            <person name="Papaceit M."/>
            <person name="Parisi M.J."/>
            <person name="Parisi M."/>
            <person name="Parts L."/>
            <person name="Pedersen J.S."/>
            <person name="Pesole G."/>
            <person name="Phillippy A.M."/>
            <person name="Ponting C.P."/>
            <person name="Pop M."/>
            <person name="Porcelli D."/>
            <person name="Powell J.R."/>
            <person name="Prohaska S."/>
            <person name="Pruitt K."/>
            <person name="Puig M."/>
            <person name="Quesneville H."/>
            <person name="Ram K.R."/>
            <person name="Rand D."/>
            <person name="Rasmussen M.D."/>
            <person name="Reed L.K."/>
            <person name="Reenan R."/>
            <person name="Reily A."/>
            <person name="Remington K.A."/>
            <person name="Rieger T.T."/>
            <person name="Ritchie M.G."/>
            <person name="Robin C."/>
            <person name="Rogers Y.H."/>
            <person name="Rohde C."/>
            <person name="Rozas J."/>
            <person name="Rubenfield M.J."/>
            <person name="Ruiz A."/>
            <person name="Russo S."/>
            <person name="Salzberg S.L."/>
            <person name="Sanchez-Gracia A."/>
            <person name="Saranga D.J."/>
            <person name="Sato H."/>
            <person name="Schaeffer S.W."/>
            <person name="Schatz M.C."/>
            <person name="Schlenke T."/>
            <person name="Schwartz R."/>
            <person name="Segarra C."/>
            <person name="Singh R.S."/>
            <person name="Sirot L."/>
            <person name="Sirota M."/>
            <person name="Sisneros N.B."/>
            <person name="Smith C.D."/>
            <person name="Smith T.F."/>
            <person name="Spieth J."/>
            <person name="Stage D.E."/>
            <person name="Stark A."/>
            <person name="Stephan W."/>
            <person name="Strausberg R.L."/>
            <person name="Strempel S."/>
            <person name="Sturgill D."/>
            <person name="Sutton G."/>
            <person name="Sutton G.G."/>
            <person name="Tao W."/>
            <person name="Teichmann S."/>
            <person name="Tobari Y.N."/>
            <person name="Tomimura Y."/>
            <person name="Tsolas J.M."/>
            <person name="Valente V.L."/>
            <person name="Venter E."/>
            <person name="Venter J.C."/>
            <person name="Vicario S."/>
            <person name="Vieira F.G."/>
            <person name="Vilella A.J."/>
            <person name="Villasante A."/>
            <person name="Walenz B."/>
            <person name="Wang J."/>
            <person name="Wasserman M."/>
            <person name="Watts T."/>
            <person name="Wilson D."/>
            <person name="Wilson R.K."/>
            <person name="Wing R.A."/>
            <person name="Wolfner M.F."/>
            <person name="Wong A."/>
            <person name="Wong G.K."/>
            <person name="Wu C.I."/>
            <person name="Wu G."/>
            <person name="Yamamoto D."/>
            <person name="Yang H.P."/>
            <person name="Yang S.P."/>
            <person name="Yorke J.A."/>
            <person name="Yoshida K."/>
            <person name="Zdobnov E."/>
            <person name="Zhang P."/>
            <person name="Zhang Y."/>
            <person name="Zimin A.V."/>
            <person name="Baldwin J."/>
            <person name="Abdouelleil A."/>
            <person name="Abdulkadir J."/>
            <person name="Abebe A."/>
            <person name="Abera B."/>
            <person name="Abreu J."/>
            <person name="Acer S.C."/>
            <person name="Aftuck L."/>
            <person name="Alexander A."/>
            <person name="An P."/>
            <person name="Anderson E."/>
            <person name="Anderson S."/>
            <person name="Arachi H."/>
            <person name="Azer M."/>
            <person name="Bachantsang P."/>
            <person name="Barry A."/>
            <person name="Bayul T."/>
            <person name="Berlin A."/>
            <person name="Bessette D."/>
            <person name="Bloom T."/>
            <person name="Blye J."/>
            <person name="Boguslavskiy L."/>
            <person name="Bonnet C."/>
            <person name="Boukhgalter B."/>
            <person name="Bourzgui I."/>
            <person name="Brown A."/>
            <person name="Cahill P."/>
            <person name="Channer S."/>
            <person name="Cheshatsang Y."/>
            <person name="Chuda L."/>
            <person name="Citroen M."/>
            <person name="Collymore A."/>
            <person name="Cooke P."/>
            <person name="Costello M."/>
            <person name="D'Aco K."/>
            <person name="Daza R."/>
            <person name="De Haan G."/>
            <person name="DeGray S."/>
            <person name="DeMaso C."/>
            <person name="Dhargay N."/>
            <person name="Dooley K."/>
            <person name="Dooley E."/>
            <person name="Doricent M."/>
            <person name="Dorje P."/>
            <person name="Dorjee K."/>
            <person name="Dupes A."/>
            <person name="Elong R."/>
            <person name="Falk J."/>
            <person name="Farina A."/>
            <person name="Faro S."/>
            <person name="Ferguson D."/>
            <person name="Fisher S."/>
            <person name="Foley C.D."/>
            <person name="Franke A."/>
            <person name="Friedrich D."/>
            <person name="Gadbois L."/>
            <person name="Gearin G."/>
            <person name="Gearin C.R."/>
            <person name="Giannoukos G."/>
            <person name="Goode T."/>
            <person name="Graham J."/>
            <person name="Grandbois E."/>
            <person name="Grewal S."/>
            <person name="Gyaltsen K."/>
            <person name="Hafez N."/>
            <person name="Hagos B."/>
            <person name="Hall J."/>
            <person name="Henson C."/>
            <person name="Hollinger A."/>
            <person name="Honan T."/>
            <person name="Huard M.D."/>
            <person name="Hughes L."/>
            <person name="Hurhula B."/>
            <person name="Husby M.E."/>
            <person name="Kamat A."/>
            <person name="Kanga B."/>
            <person name="Kashin S."/>
            <person name="Khazanovich D."/>
            <person name="Kisner P."/>
            <person name="Lance K."/>
            <person name="Lara M."/>
            <person name="Lee W."/>
            <person name="Lennon N."/>
            <person name="Letendre F."/>
            <person name="LeVine R."/>
            <person name="Lipovsky A."/>
            <person name="Liu X."/>
            <person name="Liu J."/>
            <person name="Liu S."/>
            <person name="Lokyitsang T."/>
            <person name="Lokyitsang Y."/>
            <person name="Lubonja R."/>
            <person name="Lui A."/>
            <person name="MacDonald P."/>
            <person name="Magnisalis V."/>
            <person name="Maru K."/>
            <person name="Matthews C."/>
            <person name="McCusker W."/>
            <person name="McDonough S."/>
            <person name="Mehta T."/>
            <person name="Meldrim J."/>
            <person name="Meneus L."/>
            <person name="Mihai O."/>
            <person name="Mihalev A."/>
            <person name="Mihova T."/>
            <person name="Mittelman R."/>
            <person name="Mlenga V."/>
            <person name="Montmayeur A."/>
            <person name="Mulrain L."/>
            <person name="Navidi A."/>
            <person name="Naylor J."/>
            <person name="Negash T."/>
            <person name="Nguyen T."/>
            <person name="Nguyen N."/>
            <person name="Nicol R."/>
            <person name="Norbu C."/>
            <person name="Norbu N."/>
            <person name="Novod N."/>
            <person name="O'Neill B."/>
            <person name="Osman S."/>
            <person name="Markiewicz E."/>
            <person name="Oyono O.L."/>
            <person name="Patti C."/>
            <person name="Phunkhang P."/>
            <person name="Pierre F."/>
            <person name="Priest M."/>
            <person name="Raghuraman S."/>
            <person name="Rege F."/>
            <person name="Reyes R."/>
            <person name="Rise C."/>
            <person name="Rogov P."/>
            <person name="Ross K."/>
            <person name="Ryan E."/>
            <person name="Settipalli S."/>
            <person name="Shea T."/>
            <person name="Sherpa N."/>
            <person name="Shi L."/>
            <person name="Shih D."/>
            <person name="Sparrow T."/>
            <person name="Spaulding J."/>
            <person name="Stalker J."/>
            <person name="Stange-Thomann N."/>
            <person name="Stavropoulos S."/>
            <person name="Stone C."/>
            <person name="Strader C."/>
            <person name="Tesfaye S."/>
            <person name="Thomson T."/>
            <person name="Thoulutsang Y."/>
            <person name="Thoulutsang D."/>
            <person name="Topham K."/>
            <person name="Topping I."/>
            <person name="Tsamla T."/>
            <person name="Vassiliev H."/>
            <person name="Vo A."/>
            <person name="Wangchuk T."/>
            <person name="Wangdi T."/>
            <person name="Weiand M."/>
            <person name="Wilkinson J."/>
            <person name="Wilson A."/>
            <person name="Yadav S."/>
            <person name="Young G."/>
            <person name="Yu Q."/>
            <person name="Zembek L."/>
            <person name="Zhong D."/>
            <person name="Zimmer A."/>
            <person name="Zwirko Z."/>
            <person name="Jaffe D.B."/>
            <person name="Alvarez P."/>
            <person name="Brockman W."/>
            <person name="Butler J."/>
            <person name="Chin C."/>
            <person name="Gnerre S."/>
            <person name="Grabherr M."/>
            <person name="Kleber M."/>
            <person name="Mauceli E."/>
            <person name="MacCallum I."/>
        </authorList>
    </citation>
    <scope>NUCLEOTIDE SEQUENCE [LARGE SCALE GENOMIC DNA]</scope>
    <source>
        <strain evidence="7">Rob3c / Tucson 14021-0248.25</strain>
    </source>
</reference>
<dbReference type="HOGENOM" id="CLU_019483_0_0_1"/>
<dbReference type="Pfam" id="PF12796">
    <property type="entry name" value="Ank_2"/>
    <property type="match status" value="2"/>
</dbReference>
<dbReference type="OMA" id="GCSPIKH"/>
<organism evidence="7">
    <name type="scientific">Drosophila sechellia</name>
    <name type="common">Fruit fly</name>
    <dbReference type="NCBI Taxonomy" id="7238"/>
    <lineage>
        <taxon>Eukaryota</taxon>
        <taxon>Metazoa</taxon>
        <taxon>Ecdysozoa</taxon>
        <taxon>Arthropoda</taxon>
        <taxon>Hexapoda</taxon>
        <taxon>Insecta</taxon>
        <taxon>Pterygota</taxon>
        <taxon>Neoptera</taxon>
        <taxon>Endopterygota</taxon>
        <taxon>Diptera</taxon>
        <taxon>Brachycera</taxon>
        <taxon>Muscomorpha</taxon>
        <taxon>Ephydroidea</taxon>
        <taxon>Drosophilidae</taxon>
        <taxon>Drosophila</taxon>
        <taxon>Sophophora</taxon>
    </lineage>
</organism>
<dbReference type="AlphaFoldDB" id="B4IJB7"/>
<feature type="compositionally biased region" description="Basic residues" evidence="4">
    <location>
        <begin position="322"/>
        <end position="344"/>
    </location>
</feature>
<protein>
    <submittedName>
        <fullName evidence="6">GM17770</fullName>
    </submittedName>
</protein>
<evidence type="ECO:0000313" key="7">
    <source>
        <dbReference type="Proteomes" id="UP000001292"/>
    </source>
</evidence>